<dbReference type="Proteomes" id="UP001370490">
    <property type="component" value="Unassembled WGS sequence"/>
</dbReference>
<proteinExistence type="predicted"/>
<reference evidence="1 2" key="1">
    <citation type="submission" date="2023-12" db="EMBL/GenBank/DDBJ databases">
        <title>A high-quality genome assembly for Dillenia turbinata (Dilleniales).</title>
        <authorList>
            <person name="Chanderbali A."/>
        </authorList>
    </citation>
    <scope>NUCLEOTIDE SEQUENCE [LARGE SCALE GENOMIC DNA]</scope>
    <source>
        <strain evidence="1">LSX21</strain>
        <tissue evidence="1">Leaf</tissue>
    </source>
</reference>
<comment type="caution">
    <text evidence="1">The sequence shown here is derived from an EMBL/GenBank/DDBJ whole genome shotgun (WGS) entry which is preliminary data.</text>
</comment>
<evidence type="ECO:0000313" key="2">
    <source>
        <dbReference type="Proteomes" id="UP001370490"/>
    </source>
</evidence>
<feature type="non-terminal residue" evidence="1">
    <location>
        <position position="1"/>
    </location>
</feature>
<dbReference type="EMBL" id="JBAMMX010000005">
    <property type="protein sequence ID" value="KAK6939251.1"/>
    <property type="molecule type" value="Genomic_DNA"/>
</dbReference>
<dbReference type="InterPro" id="IPR040323">
    <property type="entry name" value="EIPR1"/>
</dbReference>
<dbReference type="PANTHER" id="PTHR14205">
    <property type="entry name" value="WD-REPEAT PROTEIN"/>
    <property type="match status" value="1"/>
</dbReference>
<keyword evidence="2" id="KW-1185">Reference proteome</keyword>
<gene>
    <name evidence="1" type="ORF">RJ641_028782</name>
</gene>
<dbReference type="AlphaFoldDB" id="A0AAN8W0M9"/>
<name>A0AAN8W0M9_9MAGN</name>
<protein>
    <submittedName>
        <fullName evidence="1">Uncharacterized protein</fullName>
    </submittedName>
</protein>
<organism evidence="1 2">
    <name type="scientific">Dillenia turbinata</name>
    <dbReference type="NCBI Taxonomy" id="194707"/>
    <lineage>
        <taxon>Eukaryota</taxon>
        <taxon>Viridiplantae</taxon>
        <taxon>Streptophyta</taxon>
        <taxon>Embryophyta</taxon>
        <taxon>Tracheophyta</taxon>
        <taxon>Spermatophyta</taxon>
        <taxon>Magnoliopsida</taxon>
        <taxon>eudicotyledons</taxon>
        <taxon>Gunneridae</taxon>
        <taxon>Pentapetalae</taxon>
        <taxon>Dilleniales</taxon>
        <taxon>Dilleniaceae</taxon>
        <taxon>Dillenia</taxon>
    </lineage>
</organism>
<sequence>GGVLRGIWKEPATCFNGHRIKEEPNELNPTSQKKSVFAVQTSQYAGRFLRHWLWSQVSGQMHFRCEGRHGSHLFLDWNSQSQGRKRGKTYGAAIWQIPKLYSQLNSPQLEWIASLDARTCKTNVLWWLSGRQDKLISIDEENLLLWSLDSTRKAAQEWQGYRRSLQPVVTVTALRRN</sequence>
<evidence type="ECO:0000313" key="1">
    <source>
        <dbReference type="EMBL" id="KAK6939251.1"/>
    </source>
</evidence>
<dbReference type="PANTHER" id="PTHR14205:SF15">
    <property type="entry name" value="EARP AND GARP COMPLEX-INTERACTING PROTEIN 1"/>
    <property type="match status" value="1"/>
</dbReference>
<accession>A0AAN8W0M9</accession>
<dbReference type="GO" id="GO:0016567">
    <property type="term" value="P:protein ubiquitination"/>
    <property type="evidence" value="ECO:0007669"/>
    <property type="project" value="TreeGrafter"/>
</dbReference>